<dbReference type="GO" id="GO:0003677">
    <property type="term" value="F:DNA binding"/>
    <property type="evidence" value="ECO:0007669"/>
    <property type="project" value="UniProtKB-KW"/>
</dbReference>
<reference evidence="5 6" key="1">
    <citation type="journal article" date="2015" name="ISME J.">
        <title>Genomic and phenotypic differentiation among Methanosarcina mazei populations from Columbia River sediment.</title>
        <authorList>
            <person name="Youngblut N.D."/>
            <person name="Wirth J.S."/>
            <person name="Henriksen J.R."/>
            <person name="Smith M."/>
            <person name="Simon H."/>
            <person name="Metcalf W.W."/>
            <person name="Whitaker R.J."/>
        </authorList>
    </citation>
    <scope>NUCLEOTIDE SEQUENCE [LARGE SCALE GENOMIC DNA]</scope>
    <source>
        <strain evidence="5 6">1.H.A.2.6</strain>
    </source>
</reference>
<protein>
    <submittedName>
        <fullName evidence="5">Restriction endonuclease subunit S</fullName>
    </submittedName>
</protein>
<dbReference type="SUPFAM" id="SSF116734">
    <property type="entry name" value="DNA methylase specificity domain"/>
    <property type="match status" value="2"/>
</dbReference>
<keyword evidence="2" id="KW-0680">Restriction system</keyword>
<evidence type="ECO:0000313" key="6">
    <source>
        <dbReference type="Proteomes" id="UP000034450"/>
    </source>
</evidence>
<keyword evidence="5" id="KW-0378">Hydrolase</keyword>
<dbReference type="Proteomes" id="UP000034450">
    <property type="component" value="Unassembled WGS sequence"/>
</dbReference>
<evidence type="ECO:0000256" key="1">
    <source>
        <dbReference type="ARBA" id="ARBA00010923"/>
    </source>
</evidence>
<gene>
    <name evidence="5" type="ORF">DU74_13330</name>
</gene>
<evidence type="ECO:0000256" key="2">
    <source>
        <dbReference type="ARBA" id="ARBA00022747"/>
    </source>
</evidence>
<evidence type="ECO:0000259" key="4">
    <source>
        <dbReference type="Pfam" id="PF01420"/>
    </source>
</evidence>
<dbReference type="InterPro" id="IPR044946">
    <property type="entry name" value="Restrct_endonuc_typeI_TRD_sf"/>
</dbReference>
<dbReference type="PATRIC" id="fig|2209.85.peg.2889"/>
<dbReference type="GO" id="GO:0009307">
    <property type="term" value="P:DNA restriction-modification system"/>
    <property type="evidence" value="ECO:0007669"/>
    <property type="project" value="UniProtKB-KW"/>
</dbReference>
<comment type="similarity">
    <text evidence="1">Belongs to the type-I restriction system S methylase family.</text>
</comment>
<feature type="domain" description="Type I restriction modification DNA specificity" evidence="4">
    <location>
        <begin position="237"/>
        <end position="382"/>
    </location>
</feature>
<keyword evidence="5" id="KW-0255">Endonuclease</keyword>
<sequence length="439" mass="49477">MFEKTIALNEFIILQRGFDLPASDRKNGNVPVVASTGIGGYHDEAKVEAPGVVIGRSGSIGGGQFITENFWPLNTTLWVKDFKGHHPRYVYYLLKSIDFKQFNVGSGVPTLNRNHLSSILVSDIGINYETKIAEILGKIDDKIELNLKINYTLEAMAQAIFKSWFVDFDPVKAKIAAIEAGEDSDGVTRAAISAISGKTDEELDQLQAEQPEHYIQLKNTAELFPSTMQESELGEIPDGWEVKSLYDFAQYINGAAFKSEDFSSNHEGLPIIKIRELKYGITPQTEFTKKEFDQKYRINNGEILFSWSGSPDTSIDIFLWTGGNGWLNQHTFRVIPQEAEEKEFIFFLLKFFKKSFIEIARNKQTTGLGHVTSKYLKNMFASFPTKNVIKLFNDVGEPIVSKIFFNSTENNNLSKIRDFLLPKLLSGELSVEAVEFAEE</sequence>
<dbReference type="AlphaFoldDB" id="A0A0F8Q6Y9"/>
<dbReference type="Pfam" id="PF01420">
    <property type="entry name" value="Methylase_S"/>
    <property type="match status" value="2"/>
</dbReference>
<dbReference type="EMBL" id="JJQN01000051">
    <property type="protein sequence ID" value="KKH61415.1"/>
    <property type="molecule type" value="Genomic_DNA"/>
</dbReference>
<dbReference type="InterPro" id="IPR052021">
    <property type="entry name" value="Type-I_RS_S_subunit"/>
</dbReference>
<comment type="caution">
    <text evidence="5">The sequence shown here is derived from an EMBL/GenBank/DDBJ whole genome shotgun (WGS) entry which is preliminary data.</text>
</comment>
<dbReference type="PANTHER" id="PTHR30408:SF13">
    <property type="entry name" value="TYPE I RESTRICTION ENZYME HINDI SPECIFICITY SUBUNIT"/>
    <property type="match status" value="1"/>
</dbReference>
<evidence type="ECO:0000256" key="3">
    <source>
        <dbReference type="ARBA" id="ARBA00023125"/>
    </source>
</evidence>
<dbReference type="InterPro" id="IPR000055">
    <property type="entry name" value="Restrct_endonuc_typeI_TRD"/>
</dbReference>
<dbReference type="RefSeq" id="WP_048047496.1">
    <property type="nucleotide sequence ID" value="NZ_JJQN01000051.1"/>
</dbReference>
<name>A0A0F8Q6Y9_METMZ</name>
<dbReference type="CDD" id="cd17267">
    <property type="entry name" value="RMtype1_S_EcoAO83I-TRD1-CR1_like"/>
    <property type="match status" value="1"/>
</dbReference>
<keyword evidence="5" id="KW-0540">Nuclease</keyword>
<dbReference type="Gene3D" id="1.10.287.1120">
    <property type="entry name" value="Bipartite methylase S protein"/>
    <property type="match status" value="2"/>
</dbReference>
<evidence type="ECO:0000313" key="5">
    <source>
        <dbReference type="EMBL" id="KKH61415.1"/>
    </source>
</evidence>
<proteinExistence type="inferred from homology"/>
<dbReference type="Gene3D" id="3.90.220.20">
    <property type="entry name" value="DNA methylase specificity domains"/>
    <property type="match status" value="2"/>
</dbReference>
<accession>A0A0F8Q6Y9</accession>
<keyword evidence="3" id="KW-0238">DNA-binding</keyword>
<feature type="domain" description="Type I restriction modification DNA specificity" evidence="4">
    <location>
        <begin position="9"/>
        <end position="154"/>
    </location>
</feature>
<dbReference type="PANTHER" id="PTHR30408">
    <property type="entry name" value="TYPE-1 RESTRICTION ENZYME ECOKI SPECIFICITY PROTEIN"/>
    <property type="match status" value="1"/>
</dbReference>
<organism evidence="5 6">
    <name type="scientific">Methanosarcina mazei</name>
    <name type="common">Methanosarcina frisia</name>
    <dbReference type="NCBI Taxonomy" id="2209"/>
    <lineage>
        <taxon>Archaea</taxon>
        <taxon>Methanobacteriati</taxon>
        <taxon>Methanobacteriota</taxon>
        <taxon>Stenosarchaea group</taxon>
        <taxon>Methanomicrobia</taxon>
        <taxon>Methanosarcinales</taxon>
        <taxon>Methanosarcinaceae</taxon>
        <taxon>Methanosarcina</taxon>
    </lineage>
</organism>
<dbReference type="GO" id="GO:0004519">
    <property type="term" value="F:endonuclease activity"/>
    <property type="evidence" value="ECO:0007669"/>
    <property type="project" value="UniProtKB-KW"/>
</dbReference>